<dbReference type="InterPro" id="IPR034574">
    <property type="entry name" value="SDH6"/>
</dbReference>
<dbReference type="GO" id="GO:0045273">
    <property type="term" value="C:respiratory chain complex II (succinate dehydrogenase)"/>
    <property type="evidence" value="ECO:0007669"/>
    <property type="project" value="InterPro"/>
</dbReference>
<dbReference type="AlphaFoldDB" id="A0A6D2L4X3"/>
<dbReference type="OrthoDB" id="2012862at2759"/>
<dbReference type="PANTHER" id="PTHR36708:SF1">
    <property type="entry name" value="SUCCINATE DEHYDROGENASE SUBUNIT 6, MITOCHONDRIAL"/>
    <property type="match status" value="1"/>
</dbReference>
<sequence>MYWLASANGRLARSDDKGHAEAAKHPLLRADGEDKGCREGRDVAVWRIFEPDWFGIESVTGFARLRWLASINRWKGLGQSCLKLVPAAGAFVCKARLIKSPSLGETLTTICRGGGVFGWTFGQEVANHALQLYKLDTMAAQVKFMEWWEHKSH</sequence>
<name>A0A6D2L4X3_9BRAS</name>
<dbReference type="EMBL" id="CACVBM020001784">
    <property type="protein sequence ID" value="CAA7059535.1"/>
    <property type="molecule type" value="Genomic_DNA"/>
</dbReference>
<accession>A0A6D2L4X3</accession>
<proteinExistence type="predicted"/>
<dbReference type="PANTHER" id="PTHR36708">
    <property type="entry name" value="SUCCINATE DEHYDROGENASE SUBUNIT 6, MITOCHONDRIAL"/>
    <property type="match status" value="1"/>
</dbReference>
<reference evidence="1" key="1">
    <citation type="submission" date="2020-01" db="EMBL/GenBank/DDBJ databases">
        <authorList>
            <person name="Mishra B."/>
        </authorList>
    </citation>
    <scope>NUCLEOTIDE SEQUENCE [LARGE SCALE GENOMIC DNA]</scope>
</reference>
<evidence type="ECO:0000313" key="2">
    <source>
        <dbReference type="Proteomes" id="UP000467841"/>
    </source>
</evidence>
<organism evidence="1 2">
    <name type="scientific">Microthlaspi erraticum</name>
    <dbReference type="NCBI Taxonomy" id="1685480"/>
    <lineage>
        <taxon>Eukaryota</taxon>
        <taxon>Viridiplantae</taxon>
        <taxon>Streptophyta</taxon>
        <taxon>Embryophyta</taxon>
        <taxon>Tracheophyta</taxon>
        <taxon>Spermatophyta</taxon>
        <taxon>Magnoliopsida</taxon>
        <taxon>eudicotyledons</taxon>
        <taxon>Gunneridae</taxon>
        <taxon>Pentapetalae</taxon>
        <taxon>rosids</taxon>
        <taxon>malvids</taxon>
        <taxon>Brassicales</taxon>
        <taxon>Brassicaceae</taxon>
        <taxon>Coluteocarpeae</taxon>
        <taxon>Microthlaspi</taxon>
    </lineage>
</organism>
<protein>
    <submittedName>
        <fullName evidence="1">Uncharacterized protein</fullName>
    </submittedName>
</protein>
<dbReference type="Proteomes" id="UP000467841">
    <property type="component" value="Unassembled WGS sequence"/>
</dbReference>
<comment type="caution">
    <text evidence="1">The sequence shown here is derived from an EMBL/GenBank/DDBJ whole genome shotgun (WGS) entry which is preliminary data.</text>
</comment>
<evidence type="ECO:0000313" key="1">
    <source>
        <dbReference type="EMBL" id="CAA7059535.1"/>
    </source>
</evidence>
<keyword evidence="2" id="KW-1185">Reference proteome</keyword>
<gene>
    <name evidence="1" type="ORF">MERR_LOCUS46771</name>
</gene>